<dbReference type="CDD" id="cd01029">
    <property type="entry name" value="TOPRIM_primases"/>
    <property type="match status" value="1"/>
</dbReference>
<reference evidence="1 2" key="1">
    <citation type="submission" date="2020-07" db="EMBL/GenBank/DDBJ databases">
        <title>Taxonomic proposal: Crassvirales, a new order of highly abundant and diverse bacterial viruses.</title>
        <authorList>
            <person name="Shkoporov A.N."/>
            <person name="Stockdale S.R."/>
            <person name="Guerin E."/>
            <person name="Ross R.P."/>
            <person name="Hill C."/>
        </authorList>
    </citation>
    <scope>NUCLEOTIDE SEQUENCE [LARGE SCALE GENOMIC DNA]</scope>
</reference>
<dbReference type="EMBL" id="MT774387">
    <property type="protein sequence ID" value="QOR59181.1"/>
    <property type="molecule type" value="Genomic_DNA"/>
</dbReference>
<keyword evidence="2" id="KW-1185">Reference proteome</keyword>
<dbReference type="GeneID" id="65129702"/>
<evidence type="ECO:0000313" key="2">
    <source>
        <dbReference type="Proteomes" id="UP000594132"/>
    </source>
</evidence>
<dbReference type="InterPro" id="IPR034154">
    <property type="entry name" value="TOPRIM_DnaG/twinkle"/>
</dbReference>
<protein>
    <submittedName>
        <fullName evidence="1">DNA primase</fullName>
    </submittedName>
</protein>
<evidence type="ECO:0000313" key="1">
    <source>
        <dbReference type="EMBL" id="QOR59181.1"/>
    </source>
</evidence>
<dbReference type="Proteomes" id="UP000594132">
    <property type="component" value="Segment"/>
</dbReference>
<dbReference type="Gene3D" id="3.40.1360.10">
    <property type="match status" value="1"/>
</dbReference>
<proteinExistence type="predicted"/>
<dbReference type="RefSeq" id="YP_010111339.1">
    <property type="nucleotide sequence ID" value="NC_055880.1"/>
</dbReference>
<name>A0A7M1RZ51_9CAUD</name>
<organism evidence="1 2">
    <name type="scientific">uncultured phage cr111_1</name>
    <dbReference type="NCBI Taxonomy" id="2772071"/>
    <lineage>
        <taxon>Viruses</taxon>
        <taxon>Duplodnaviria</taxon>
        <taxon>Heunggongvirae</taxon>
        <taxon>Uroviricota</taxon>
        <taxon>Caudoviricetes</taxon>
        <taxon>Crassvirales</taxon>
        <taxon>Steigviridae</taxon>
        <taxon>Asinivirinae</taxon>
        <taxon>Lahndsivirus</taxon>
        <taxon>Lahndsivirus rarus</taxon>
    </lineage>
</organism>
<dbReference type="SUPFAM" id="SSF57783">
    <property type="entry name" value="Zinc beta-ribbon"/>
    <property type="match status" value="1"/>
</dbReference>
<accession>A0A7M1RZ51</accession>
<sequence length="344" mass="39664">MGFAQGESSDYSVYWSKDIEYKALAFYFNIHQIPCVISSPFRRDSSPSLSITSGSSGKIHWVDFGTGETGNFKLLMAKTWGTTIKEAEKRLLSELSRITAHEQSVEVTYTATPKGVVSFSSEVTIEVRVRNWKPWDLEYWESYGINKEWLEFGDIHPISHIFINKPTGTIVIPAEKYAYVFVEFKDNKPTLKIYQPFSKLYKWRNTHDRSVWDLWSKLPEKGDRLIITSSRKDALCMWANTGIPSVSLQGEGYIPKAHVVSELLLRFRTVYVLYDNDFRSEINYGREFGKKLAETFGLKQIEIPTELRSKDPSDLYHNHGREKLQQTIIGLITNQKIGEDECPF</sequence>
<dbReference type="KEGG" id="vg:65129702"/>